<dbReference type="Pfam" id="PF19051">
    <property type="entry name" value="GFO_IDH_MocA_C2"/>
    <property type="match status" value="1"/>
</dbReference>
<organism evidence="3 4">
    <name type="scientific">Paludibaculum fermentans</name>
    <dbReference type="NCBI Taxonomy" id="1473598"/>
    <lineage>
        <taxon>Bacteria</taxon>
        <taxon>Pseudomonadati</taxon>
        <taxon>Acidobacteriota</taxon>
        <taxon>Terriglobia</taxon>
        <taxon>Bryobacterales</taxon>
        <taxon>Bryobacteraceae</taxon>
        <taxon>Paludibaculum</taxon>
    </lineage>
</organism>
<dbReference type="InterPro" id="IPR050463">
    <property type="entry name" value="Gfo/Idh/MocA_oxidrdct_glycsds"/>
</dbReference>
<evidence type="ECO:0000313" key="3">
    <source>
        <dbReference type="EMBL" id="QOY91835.1"/>
    </source>
</evidence>
<evidence type="ECO:0000259" key="2">
    <source>
        <dbReference type="Pfam" id="PF19051"/>
    </source>
</evidence>
<dbReference type="InterPro" id="IPR006311">
    <property type="entry name" value="TAT_signal"/>
</dbReference>
<keyword evidence="4" id="KW-1185">Reference proteome</keyword>
<dbReference type="Gene3D" id="3.40.50.720">
    <property type="entry name" value="NAD(P)-binding Rossmann-like Domain"/>
    <property type="match status" value="1"/>
</dbReference>
<dbReference type="GO" id="GO:0000166">
    <property type="term" value="F:nucleotide binding"/>
    <property type="evidence" value="ECO:0007669"/>
    <property type="project" value="InterPro"/>
</dbReference>
<dbReference type="PROSITE" id="PS51318">
    <property type="entry name" value="TAT"/>
    <property type="match status" value="1"/>
</dbReference>
<dbReference type="Gene3D" id="3.30.360.10">
    <property type="entry name" value="Dihydrodipicolinate Reductase, domain 2"/>
    <property type="match status" value="1"/>
</dbReference>
<dbReference type="KEGG" id="pfer:IRI77_18405"/>
<dbReference type="Pfam" id="PF01408">
    <property type="entry name" value="GFO_IDH_MocA"/>
    <property type="match status" value="1"/>
</dbReference>
<dbReference type="InterPro" id="IPR000683">
    <property type="entry name" value="Gfo/Idh/MocA-like_OxRdtase_N"/>
</dbReference>
<dbReference type="SUPFAM" id="SSF55347">
    <property type="entry name" value="Glyceraldehyde-3-phosphate dehydrogenase-like, C-terminal domain"/>
    <property type="match status" value="1"/>
</dbReference>
<gene>
    <name evidence="3" type="ORF">IRI77_18405</name>
</gene>
<evidence type="ECO:0000313" key="4">
    <source>
        <dbReference type="Proteomes" id="UP000593892"/>
    </source>
</evidence>
<dbReference type="PANTHER" id="PTHR43818">
    <property type="entry name" value="BCDNA.GH03377"/>
    <property type="match status" value="1"/>
</dbReference>
<evidence type="ECO:0000259" key="1">
    <source>
        <dbReference type="Pfam" id="PF01408"/>
    </source>
</evidence>
<dbReference type="AlphaFoldDB" id="A0A7S7NXX8"/>
<feature type="domain" description="Gfo/Idh/MocA-like oxidoreductase bacterial type C-terminal" evidence="2">
    <location>
        <begin position="208"/>
        <end position="259"/>
    </location>
</feature>
<dbReference type="Proteomes" id="UP000593892">
    <property type="component" value="Chromosome"/>
</dbReference>
<proteinExistence type="predicted"/>
<dbReference type="InterPro" id="IPR036291">
    <property type="entry name" value="NAD(P)-bd_dom_sf"/>
</dbReference>
<dbReference type="EMBL" id="CP063849">
    <property type="protein sequence ID" value="QOY91835.1"/>
    <property type="molecule type" value="Genomic_DNA"/>
</dbReference>
<accession>A0A7S7NXX8</accession>
<feature type="domain" description="Gfo/Idh/MocA-like oxidoreductase N-terminal" evidence="1">
    <location>
        <begin position="44"/>
        <end position="161"/>
    </location>
</feature>
<name>A0A7S7NXX8_PALFE</name>
<dbReference type="InterPro" id="IPR043906">
    <property type="entry name" value="Gfo/Idh/MocA_OxRdtase_bact_C"/>
</dbReference>
<sequence>MSEREFSRRHFFYGSLLAGAVPAAGFGSTASLSRAGFKSPNEKLNIAAIGAGGKGRSDIAGCNTENIVAFADPDDKRAAQTFQQYPNVPKYKDFRRMFDKEEKNIDAVLVSCPDHVHASASMWAMTRGKHVYCQKPLVRTVWEAQQVTAAAAKYGVATQMGNQGYSNLGARQCAEIIWNGDIGGVTEVHAFTDRPGHYWPQGPEVAPKEEAVPSTLDWDAWLADAEPRPYSPAYVPHNWRAFPDFGCGAIGDMACHILGTPNMALMLTAPTSVECIKKEGANKYTFPHQAVIRFDFPARGTMPALKLFWYDSLKEQPKIPGVPEGELLGDKDINGSVFIGEKGIVTTGCYGERTRLLPDAKMKDYTMPPPLLTRSPGHYRDWLRACKGGAPACSNFSVAGPFVEWMLLGTIAMRVEGKLEWDAKKGRITSHPEANQYLKPKFRKGWKFA</sequence>
<reference evidence="3 4" key="1">
    <citation type="submission" date="2020-10" db="EMBL/GenBank/DDBJ databases">
        <title>Complete genome sequence of Paludibaculum fermentans P105T, a facultatively anaerobic acidobacterium capable of dissimilatory Fe(III) reduction.</title>
        <authorList>
            <person name="Dedysh S.N."/>
            <person name="Beletsky A.V."/>
            <person name="Kulichevskaya I.S."/>
            <person name="Mardanov A.V."/>
            <person name="Ravin N.V."/>
        </authorList>
    </citation>
    <scope>NUCLEOTIDE SEQUENCE [LARGE SCALE GENOMIC DNA]</scope>
    <source>
        <strain evidence="3 4">P105</strain>
    </source>
</reference>
<protein>
    <submittedName>
        <fullName evidence="3">Gfo/Idh/MocA family oxidoreductase</fullName>
    </submittedName>
</protein>
<dbReference type="PANTHER" id="PTHR43818:SF10">
    <property type="entry name" value="NADH-DEPENDENT DEHYDROGENASE-RELATED"/>
    <property type="match status" value="1"/>
</dbReference>
<dbReference type="RefSeq" id="WP_194453489.1">
    <property type="nucleotide sequence ID" value="NZ_CP063849.1"/>
</dbReference>
<dbReference type="SUPFAM" id="SSF51735">
    <property type="entry name" value="NAD(P)-binding Rossmann-fold domains"/>
    <property type="match status" value="1"/>
</dbReference>